<protein>
    <submittedName>
        <fullName evidence="1">Uncharacterized protein</fullName>
    </submittedName>
</protein>
<evidence type="ECO:0000313" key="2">
    <source>
        <dbReference type="Proteomes" id="UP000249396"/>
    </source>
</evidence>
<dbReference type="Proteomes" id="UP000249396">
    <property type="component" value="Unassembled WGS sequence"/>
</dbReference>
<organism evidence="1 2">
    <name type="scientific">Candidatus Methylumidiphilus alinenensis</name>
    <dbReference type="NCBI Taxonomy" id="2202197"/>
    <lineage>
        <taxon>Bacteria</taxon>
        <taxon>Pseudomonadati</taxon>
        <taxon>Pseudomonadota</taxon>
        <taxon>Gammaproteobacteria</taxon>
        <taxon>Methylococcales</taxon>
        <taxon>Candidatus Methylumidiphilus</taxon>
    </lineage>
</organism>
<dbReference type="AlphaFoldDB" id="A0A2W4RGJ6"/>
<accession>A0A2W4RGJ6</accession>
<reference evidence="1 2" key="1">
    <citation type="journal article" date="2018" name="Aquat. Microb. Ecol.">
        <title>Gammaproteobacterial methanotrophs dominate.</title>
        <authorList>
            <person name="Rissanen A.J."/>
            <person name="Saarenheimo J."/>
            <person name="Tiirola M."/>
            <person name="Peura S."/>
            <person name="Aalto S.L."/>
            <person name="Karvinen A."/>
            <person name="Nykanen H."/>
        </authorList>
    </citation>
    <scope>NUCLEOTIDE SEQUENCE [LARGE SCALE GENOMIC DNA]</scope>
    <source>
        <strain evidence="1">AMbin10</strain>
    </source>
</reference>
<sequence>MLNTSKISGYKIAILILAIMLALYANLVVAETPQYLGKYCFLIGGDKIEIGVTNTGGNYFLLQGVFFQNGNSSAFTGTAGGSDKKGGYCHIKRNY</sequence>
<proteinExistence type="predicted"/>
<evidence type="ECO:0000313" key="1">
    <source>
        <dbReference type="EMBL" id="PZN83115.1"/>
    </source>
</evidence>
<name>A0A2W4RGJ6_9GAMM</name>
<comment type="caution">
    <text evidence="1">The sequence shown here is derived from an EMBL/GenBank/DDBJ whole genome shotgun (WGS) entry which is preliminary data.</text>
</comment>
<dbReference type="EMBL" id="QJPH01000193">
    <property type="protein sequence ID" value="PZN83115.1"/>
    <property type="molecule type" value="Genomic_DNA"/>
</dbReference>
<gene>
    <name evidence="1" type="ORF">DM484_05145</name>
</gene>